<comment type="caution">
    <text evidence="1">The sequence shown here is derived from an EMBL/GenBank/DDBJ whole genome shotgun (WGS) entry which is preliminary data.</text>
</comment>
<dbReference type="AlphaFoldDB" id="A0A5Y3N234"/>
<sequence>MVSTNFLTCVGIVEKLIPLDDMFIKIPYQHLLWKNGLAFNVLKVSFTGRYCNGDHNSPCYLACFFQKVSILSSCFETD</sequence>
<gene>
    <name evidence="1" type="ORF">DN310_27100</name>
</gene>
<proteinExistence type="predicted"/>
<evidence type="ECO:0000313" key="1">
    <source>
        <dbReference type="EMBL" id="ECI4012830.1"/>
    </source>
</evidence>
<accession>A0A5Y3N234</accession>
<organism evidence="1">
    <name type="scientific">Salmonella enterica subsp. salamae</name>
    <dbReference type="NCBI Taxonomy" id="59202"/>
    <lineage>
        <taxon>Bacteria</taxon>
        <taxon>Pseudomonadati</taxon>
        <taxon>Pseudomonadota</taxon>
        <taxon>Gammaproteobacteria</taxon>
        <taxon>Enterobacterales</taxon>
        <taxon>Enterobacteriaceae</taxon>
        <taxon>Salmonella</taxon>
    </lineage>
</organism>
<protein>
    <submittedName>
        <fullName evidence="1">Uncharacterized protein</fullName>
    </submittedName>
</protein>
<dbReference type="EMBL" id="AAIVAV010000090">
    <property type="protein sequence ID" value="ECI4012830.1"/>
    <property type="molecule type" value="Genomic_DNA"/>
</dbReference>
<name>A0A5Y3N234_SALER</name>
<reference evidence="1" key="1">
    <citation type="submission" date="2018-06" db="EMBL/GenBank/DDBJ databases">
        <authorList>
            <person name="Ashton P.M."/>
            <person name="Dallman T."/>
            <person name="Nair S."/>
            <person name="De Pinna E."/>
            <person name="Peters T."/>
            <person name="Grant K."/>
        </authorList>
    </citation>
    <scope>NUCLEOTIDE SEQUENCE [LARGE SCALE GENOMIC DNA]</scope>
    <source>
        <strain evidence="1">275803</strain>
    </source>
</reference>
<dbReference type="Proteomes" id="UP000839598">
    <property type="component" value="Unassembled WGS sequence"/>
</dbReference>